<dbReference type="PROSITE" id="PS51257">
    <property type="entry name" value="PROKAR_LIPOPROTEIN"/>
    <property type="match status" value="1"/>
</dbReference>
<protein>
    <submittedName>
        <fullName evidence="7">Amino acid transporter family protein</fullName>
    </submittedName>
    <submittedName>
        <fullName evidence="8">Amino_acid transporter family protein</fullName>
    </submittedName>
</protein>
<organism evidence="7">
    <name type="scientific">Hexamita inflata</name>
    <dbReference type="NCBI Taxonomy" id="28002"/>
    <lineage>
        <taxon>Eukaryota</taxon>
        <taxon>Metamonada</taxon>
        <taxon>Diplomonadida</taxon>
        <taxon>Hexamitidae</taxon>
        <taxon>Hexamitinae</taxon>
        <taxon>Hexamita</taxon>
    </lineage>
</organism>
<evidence type="ECO:0000313" key="7">
    <source>
        <dbReference type="EMBL" id="CAI9939469.1"/>
    </source>
</evidence>
<feature type="transmembrane region" description="Helical" evidence="5">
    <location>
        <begin position="366"/>
        <end position="388"/>
    </location>
</feature>
<keyword evidence="3 5" id="KW-1133">Transmembrane helix</keyword>
<evidence type="ECO:0000313" key="9">
    <source>
        <dbReference type="Proteomes" id="UP001642409"/>
    </source>
</evidence>
<feature type="transmembrane region" description="Helical" evidence="5">
    <location>
        <begin position="81"/>
        <end position="106"/>
    </location>
</feature>
<feature type="transmembrane region" description="Helical" evidence="5">
    <location>
        <begin position="250"/>
        <end position="274"/>
    </location>
</feature>
<keyword evidence="9" id="KW-1185">Reference proteome</keyword>
<dbReference type="AlphaFoldDB" id="A0AA86PR06"/>
<evidence type="ECO:0000256" key="2">
    <source>
        <dbReference type="ARBA" id="ARBA00022692"/>
    </source>
</evidence>
<evidence type="ECO:0000256" key="1">
    <source>
        <dbReference type="ARBA" id="ARBA00004141"/>
    </source>
</evidence>
<dbReference type="Pfam" id="PF01490">
    <property type="entry name" value="Aa_trans"/>
    <property type="match status" value="1"/>
</dbReference>
<feature type="transmembrane region" description="Helical" evidence="5">
    <location>
        <begin position="426"/>
        <end position="451"/>
    </location>
</feature>
<feature type="transmembrane region" description="Helical" evidence="5">
    <location>
        <begin position="154"/>
        <end position="177"/>
    </location>
</feature>
<evidence type="ECO:0000256" key="5">
    <source>
        <dbReference type="SAM" id="Phobius"/>
    </source>
</evidence>
<dbReference type="GO" id="GO:0016020">
    <property type="term" value="C:membrane"/>
    <property type="evidence" value="ECO:0007669"/>
    <property type="project" value="UniProtKB-SubCell"/>
</dbReference>
<dbReference type="GO" id="GO:0015179">
    <property type="term" value="F:L-amino acid transmembrane transporter activity"/>
    <property type="evidence" value="ECO:0007669"/>
    <property type="project" value="TreeGrafter"/>
</dbReference>
<keyword evidence="2 5" id="KW-0812">Transmembrane</keyword>
<feature type="transmembrane region" description="Helical" evidence="5">
    <location>
        <begin position="340"/>
        <end position="360"/>
    </location>
</feature>
<dbReference type="PANTHER" id="PTHR22950">
    <property type="entry name" value="AMINO ACID TRANSPORTER"/>
    <property type="match status" value="1"/>
</dbReference>
<feature type="transmembrane region" description="Helical" evidence="5">
    <location>
        <begin position="39"/>
        <end position="61"/>
    </location>
</feature>
<feature type="domain" description="Amino acid transporter transmembrane" evidence="6">
    <location>
        <begin position="10"/>
        <end position="393"/>
    </location>
</feature>
<feature type="transmembrane region" description="Helical" evidence="5">
    <location>
        <begin position="126"/>
        <end position="147"/>
    </location>
</feature>
<keyword evidence="4 5" id="KW-0472">Membrane</keyword>
<dbReference type="PANTHER" id="PTHR22950:SF652">
    <property type="entry name" value="TRANSMEMBRANE AMINO ACID TRANSPORTER FAMILY PROTEIN"/>
    <property type="match status" value="1"/>
</dbReference>
<gene>
    <name evidence="8" type="ORF">HINF_LOCUS22660</name>
    <name evidence="7" type="ORF">HINF_LOCUS27114</name>
</gene>
<accession>A0AA86PR06</accession>
<dbReference type="Proteomes" id="UP001642409">
    <property type="component" value="Unassembled WGS sequence"/>
</dbReference>
<evidence type="ECO:0000313" key="8">
    <source>
        <dbReference type="EMBL" id="CAL6011282.1"/>
    </source>
</evidence>
<dbReference type="InterPro" id="IPR013057">
    <property type="entry name" value="AA_transpt_TM"/>
</dbReference>
<comment type="subcellular location">
    <subcellularLocation>
        <location evidence="1">Membrane</location>
        <topology evidence="1">Multi-pass membrane protein</topology>
    </subcellularLocation>
</comment>
<dbReference type="EMBL" id="CAXDID020000063">
    <property type="protein sequence ID" value="CAL6011282.1"/>
    <property type="molecule type" value="Genomic_DNA"/>
</dbReference>
<comment type="caution">
    <text evidence="7">The sequence shown here is derived from an EMBL/GenBank/DDBJ whole genome shotgun (WGS) entry which is preliminary data.</text>
</comment>
<evidence type="ECO:0000259" key="6">
    <source>
        <dbReference type="Pfam" id="PF01490"/>
    </source>
</evidence>
<feature type="transmembrane region" description="Helical" evidence="5">
    <location>
        <begin position="300"/>
        <end position="319"/>
    </location>
</feature>
<name>A0AA86PR06_9EUKA</name>
<sequence length="452" mass="51108">MKSNLNQSTIWLTVSFTFLSCCFGSGLLSIPSIAVKMGIVPFVLMNVFATLFCAFCFKQIIEHQDKRKCQEKTLTSLISRYYGKVWLIFVDLSIIFCLLPISYIAVSADYFRNFLIEIFDVTVMNNNGWVVGMKFITCLCVMFPLTFIKTIKVLNYVASLSLVFVMVSVIYVIVRFIQWKSTGLLNNVIHPAPSPAIWPASSAMIPDVLTYITMFFSLYSMHASLVCIMHEYATDFQVPVQVVKTQIQRAVFWVALPVAFVVYTGYGLLGVFMFDQTCTQEQIGCIKANPNILLTFTGDTAAVVIELLFSIVVFVSFPCMLYPIRKSVLTFTKLNGENFWIYNSVGFGITVLCLLIAVFLDDVSQIQSFSANLMGIILYGVSGVMLWYKINEKVQGDAEEMGLVEDNSVQGEREVQKTEQPKWRTYVFWTSIVLLVMLNLAAIGCQVYTWVR</sequence>
<proteinExistence type="predicted"/>
<evidence type="ECO:0000256" key="3">
    <source>
        <dbReference type="ARBA" id="ARBA00022989"/>
    </source>
</evidence>
<feature type="transmembrane region" description="Helical" evidence="5">
    <location>
        <begin position="12"/>
        <end position="33"/>
    </location>
</feature>
<reference evidence="7" key="1">
    <citation type="submission" date="2023-06" db="EMBL/GenBank/DDBJ databases">
        <authorList>
            <person name="Kurt Z."/>
        </authorList>
    </citation>
    <scope>NUCLEOTIDE SEQUENCE</scope>
</reference>
<dbReference type="EMBL" id="CATOUU010000664">
    <property type="protein sequence ID" value="CAI9939469.1"/>
    <property type="molecule type" value="Genomic_DNA"/>
</dbReference>
<feature type="transmembrane region" description="Helical" evidence="5">
    <location>
        <begin position="208"/>
        <end position="229"/>
    </location>
</feature>
<evidence type="ECO:0000256" key="4">
    <source>
        <dbReference type="ARBA" id="ARBA00023136"/>
    </source>
</evidence>
<reference evidence="8 9" key="2">
    <citation type="submission" date="2024-07" db="EMBL/GenBank/DDBJ databases">
        <authorList>
            <person name="Akdeniz Z."/>
        </authorList>
    </citation>
    <scope>NUCLEOTIDE SEQUENCE [LARGE SCALE GENOMIC DNA]</scope>
</reference>